<dbReference type="AlphaFoldDB" id="A0A0C9VDG0"/>
<organism evidence="1 2">
    <name type="scientific">Sphaerobolus stellatus (strain SS14)</name>
    <dbReference type="NCBI Taxonomy" id="990650"/>
    <lineage>
        <taxon>Eukaryota</taxon>
        <taxon>Fungi</taxon>
        <taxon>Dikarya</taxon>
        <taxon>Basidiomycota</taxon>
        <taxon>Agaricomycotina</taxon>
        <taxon>Agaricomycetes</taxon>
        <taxon>Phallomycetidae</taxon>
        <taxon>Geastrales</taxon>
        <taxon>Sphaerobolaceae</taxon>
        <taxon>Sphaerobolus</taxon>
    </lineage>
</organism>
<proteinExistence type="predicted"/>
<protein>
    <submittedName>
        <fullName evidence="1">Uncharacterized protein</fullName>
    </submittedName>
</protein>
<dbReference type="Proteomes" id="UP000054279">
    <property type="component" value="Unassembled WGS sequence"/>
</dbReference>
<keyword evidence="2" id="KW-1185">Reference proteome</keyword>
<evidence type="ECO:0000313" key="1">
    <source>
        <dbReference type="EMBL" id="KIJ35640.1"/>
    </source>
</evidence>
<name>A0A0C9VDG0_SPHS4</name>
<dbReference type="HOGENOM" id="CLU_2147451_0_0_1"/>
<gene>
    <name evidence="1" type="ORF">M422DRAFT_262039</name>
</gene>
<sequence>MDNSNWEFLDRINTPKLRILRLGRRLRVWNHNTDEIMPFLLRDMTFYLFSTITSLQIQRFTIDYVGLQNILKACSESGDLTFRDSQITHFSEDDVDEHLFGSTMYDIYFHYT</sequence>
<evidence type="ECO:0000313" key="2">
    <source>
        <dbReference type="Proteomes" id="UP000054279"/>
    </source>
</evidence>
<reference evidence="1 2" key="1">
    <citation type="submission" date="2014-06" db="EMBL/GenBank/DDBJ databases">
        <title>Evolutionary Origins and Diversification of the Mycorrhizal Mutualists.</title>
        <authorList>
            <consortium name="DOE Joint Genome Institute"/>
            <consortium name="Mycorrhizal Genomics Consortium"/>
            <person name="Kohler A."/>
            <person name="Kuo A."/>
            <person name="Nagy L.G."/>
            <person name="Floudas D."/>
            <person name="Copeland A."/>
            <person name="Barry K.W."/>
            <person name="Cichocki N."/>
            <person name="Veneault-Fourrey C."/>
            <person name="LaButti K."/>
            <person name="Lindquist E.A."/>
            <person name="Lipzen A."/>
            <person name="Lundell T."/>
            <person name="Morin E."/>
            <person name="Murat C."/>
            <person name="Riley R."/>
            <person name="Ohm R."/>
            <person name="Sun H."/>
            <person name="Tunlid A."/>
            <person name="Henrissat B."/>
            <person name="Grigoriev I.V."/>
            <person name="Hibbett D.S."/>
            <person name="Martin F."/>
        </authorList>
    </citation>
    <scope>NUCLEOTIDE SEQUENCE [LARGE SCALE GENOMIC DNA]</scope>
    <source>
        <strain evidence="1 2">SS14</strain>
    </source>
</reference>
<accession>A0A0C9VDG0</accession>
<dbReference type="EMBL" id="KN837186">
    <property type="protein sequence ID" value="KIJ35640.1"/>
    <property type="molecule type" value="Genomic_DNA"/>
</dbReference>